<keyword evidence="3" id="KW-1185">Reference proteome</keyword>
<dbReference type="AlphaFoldDB" id="A0A5S5C2Y0"/>
<comment type="caution">
    <text evidence="2">The sequence shown here is derived from an EMBL/GenBank/DDBJ whole genome shotgun (WGS) entry which is preliminary data.</text>
</comment>
<name>A0A5S5C2Y0_9BACL</name>
<protein>
    <submittedName>
        <fullName evidence="2">Uncharacterized protein</fullName>
    </submittedName>
</protein>
<feature type="transmembrane region" description="Helical" evidence="1">
    <location>
        <begin position="23"/>
        <end position="44"/>
    </location>
</feature>
<proteinExistence type="predicted"/>
<accession>A0A5S5C2Y0</accession>
<keyword evidence="1" id="KW-0812">Transmembrane</keyword>
<evidence type="ECO:0000313" key="2">
    <source>
        <dbReference type="EMBL" id="TYP73781.1"/>
    </source>
</evidence>
<evidence type="ECO:0000313" key="3">
    <source>
        <dbReference type="Proteomes" id="UP000323257"/>
    </source>
</evidence>
<sequence length="46" mass="5100">MSHPKKRPPAMKTKPKETVNKKALIWVLSSFAAIAILMAVLLIVNN</sequence>
<dbReference type="EMBL" id="VNHS01000006">
    <property type="protein sequence ID" value="TYP73781.1"/>
    <property type="molecule type" value="Genomic_DNA"/>
</dbReference>
<dbReference type="RefSeq" id="WP_187434255.1">
    <property type="nucleotide sequence ID" value="NZ_VNHS01000006.1"/>
</dbReference>
<reference evidence="2 3" key="1">
    <citation type="submission" date="2019-07" db="EMBL/GenBank/DDBJ databases">
        <title>Genomic Encyclopedia of Type Strains, Phase III (KMG-III): the genomes of soil and plant-associated and newly described type strains.</title>
        <authorList>
            <person name="Whitman W."/>
        </authorList>
    </citation>
    <scope>NUCLEOTIDE SEQUENCE [LARGE SCALE GENOMIC DNA]</scope>
    <source>
        <strain evidence="2 3">BL24</strain>
    </source>
</reference>
<evidence type="ECO:0000256" key="1">
    <source>
        <dbReference type="SAM" id="Phobius"/>
    </source>
</evidence>
<keyword evidence="1" id="KW-0472">Membrane</keyword>
<dbReference type="Proteomes" id="UP000323257">
    <property type="component" value="Unassembled WGS sequence"/>
</dbReference>
<keyword evidence="1" id="KW-1133">Transmembrane helix</keyword>
<gene>
    <name evidence="2" type="ORF">BCM02_10657</name>
</gene>
<organism evidence="2 3">
    <name type="scientific">Paenibacillus methanolicus</name>
    <dbReference type="NCBI Taxonomy" id="582686"/>
    <lineage>
        <taxon>Bacteria</taxon>
        <taxon>Bacillati</taxon>
        <taxon>Bacillota</taxon>
        <taxon>Bacilli</taxon>
        <taxon>Bacillales</taxon>
        <taxon>Paenibacillaceae</taxon>
        <taxon>Paenibacillus</taxon>
    </lineage>
</organism>